<dbReference type="InterPro" id="IPR001680">
    <property type="entry name" value="WD40_rpt"/>
</dbReference>
<dbReference type="SUPFAM" id="SSF50978">
    <property type="entry name" value="WD40 repeat-like"/>
    <property type="match status" value="1"/>
</dbReference>
<keyword evidence="2" id="KW-0677">Repeat</keyword>
<dbReference type="InterPro" id="IPR001646">
    <property type="entry name" value="5peptide_repeat"/>
</dbReference>
<dbReference type="SUPFAM" id="SSF52540">
    <property type="entry name" value="P-loop containing nucleoside triphosphate hydrolases"/>
    <property type="match status" value="1"/>
</dbReference>
<organism evidence="5 6">
    <name type="scientific">Actinocrispum wychmicini</name>
    <dbReference type="NCBI Taxonomy" id="1213861"/>
    <lineage>
        <taxon>Bacteria</taxon>
        <taxon>Bacillati</taxon>
        <taxon>Actinomycetota</taxon>
        <taxon>Actinomycetes</taxon>
        <taxon>Pseudonocardiales</taxon>
        <taxon>Pseudonocardiaceae</taxon>
        <taxon>Actinocrispum</taxon>
    </lineage>
</organism>
<dbReference type="Pfam" id="PF22739">
    <property type="entry name" value="NA-iREase3"/>
    <property type="match status" value="1"/>
</dbReference>
<feature type="repeat" description="WD" evidence="3">
    <location>
        <begin position="733"/>
        <end position="772"/>
    </location>
</feature>
<dbReference type="InterPro" id="IPR036322">
    <property type="entry name" value="WD40_repeat_dom_sf"/>
</dbReference>
<dbReference type="EMBL" id="SLWS01000002">
    <property type="protein sequence ID" value="TCO62596.1"/>
    <property type="molecule type" value="Genomic_DNA"/>
</dbReference>
<dbReference type="SUPFAM" id="SSF50998">
    <property type="entry name" value="Quinoprotein alcohol dehydrogenase-like"/>
    <property type="match status" value="1"/>
</dbReference>
<dbReference type="InterPro" id="IPR007111">
    <property type="entry name" value="NACHT_NTPase"/>
</dbReference>
<dbReference type="PANTHER" id="PTHR19848:SF8">
    <property type="entry name" value="F-BOX AND WD REPEAT DOMAIN CONTAINING 7"/>
    <property type="match status" value="1"/>
</dbReference>
<dbReference type="PANTHER" id="PTHR19848">
    <property type="entry name" value="WD40 REPEAT PROTEIN"/>
    <property type="match status" value="1"/>
</dbReference>
<dbReference type="InterPro" id="IPR015943">
    <property type="entry name" value="WD40/YVTN_repeat-like_dom_sf"/>
</dbReference>
<evidence type="ECO:0000259" key="4">
    <source>
        <dbReference type="PROSITE" id="PS50837"/>
    </source>
</evidence>
<dbReference type="Pfam" id="PF05729">
    <property type="entry name" value="NACHT"/>
    <property type="match status" value="1"/>
</dbReference>
<dbReference type="Gene3D" id="2.160.20.80">
    <property type="entry name" value="E3 ubiquitin-protein ligase SopA"/>
    <property type="match status" value="1"/>
</dbReference>
<name>A0A4R2JYV1_9PSEU</name>
<dbReference type="Gene3D" id="2.130.10.10">
    <property type="entry name" value="YVTN repeat-like/Quinoprotein amine dehydrogenase"/>
    <property type="match status" value="3"/>
</dbReference>
<gene>
    <name evidence="5" type="ORF">EV192_102735</name>
</gene>
<feature type="domain" description="NACHT" evidence="4">
    <location>
        <begin position="169"/>
        <end position="285"/>
    </location>
</feature>
<accession>A0A4R2JYV1</accession>
<evidence type="ECO:0000256" key="2">
    <source>
        <dbReference type="ARBA" id="ARBA00022737"/>
    </source>
</evidence>
<protein>
    <submittedName>
        <fullName evidence="5">Pentapeptide repeat protein</fullName>
    </submittedName>
</protein>
<evidence type="ECO:0000313" key="5">
    <source>
        <dbReference type="EMBL" id="TCO62596.1"/>
    </source>
</evidence>
<comment type="caution">
    <text evidence="5">The sequence shown here is derived from an EMBL/GenBank/DDBJ whole genome shotgun (WGS) entry which is preliminary data.</text>
</comment>
<proteinExistence type="predicted"/>
<dbReference type="CDD" id="cd00009">
    <property type="entry name" value="AAA"/>
    <property type="match status" value="1"/>
</dbReference>
<evidence type="ECO:0000256" key="1">
    <source>
        <dbReference type="ARBA" id="ARBA00022574"/>
    </source>
</evidence>
<reference evidence="5 6" key="1">
    <citation type="submission" date="2019-03" db="EMBL/GenBank/DDBJ databases">
        <title>Genomic Encyclopedia of Type Strains, Phase IV (KMG-IV): sequencing the most valuable type-strain genomes for metagenomic binning, comparative biology and taxonomic classification.</title>
        <authorList>
            <person name="Goeker M."/>
        </authorList>
    </citation>
    <scope>NUCLEOTIDE SEQUENCE [LARGE SCALE GENOMIC DNA]</scope>
    <source>
        <strain evidence="5 6">DSM 45934</strain>
    </source>
</reference>
<dbReference type="InterPro" id="IPR054571">
    <property type="entry name" value="NA-iREase3_dom"/>
</dbReference>
<dbReference type="Gene3D" id="3.40.50.300">
    <property type="entry name" value="P-loop containing nucleotide triphosphate hydrolases"/>
    <property type="match status" value="1"/>
</dbReference>
<feature type="repeat" description="WD" evidence="3">
    <location>
        <begin position="1178"/>
        <end position="1212"/>
    </location>
</feature>
<dbReference type="RefSeq" id="WP_132114477.1">
    <property type="nucleotide sequence ID" value="NZ_SLWS01000002.1"/>
</dbReference>
<feature type="repeat" description="WD" evidence="3">
    <location>
        <begin position="1213"/>
        <end position="1255"/>
    </location>
</feature>
<dbReference type="OrthoDB" id="414967at2"/>
<keyword evidence="6" id="KW-1185">Reference proteome</keyword>
<evidence type="ECO:0000313" key="6">
    <source>
        <dbReference type="Proteomes" id="UP000295680"/>
    </source>
</evidence>
<evidence type="ECO:0000256" key="3">
    <source>
        <dbReference type="PROSITE-ProRule" id="PRU00221"/>
    </source>
</evidence>
<sequence length="1318" mass="143895">MQYQRDLLSHVHEVCRLHWRRRGHPDVEIKEEESHGFAYLLVSYNSGPWRKQEVVGVRDGHVDNAVLRDFQLLTDGKPAEFVFRGHASPATFQFARDNGIWLRSIADYQAALWDATPYLRAQNDLLRRDPEYPLSLYVDKSWTPLGDPNPAESTALPQILEWLTADGPRFILVLGDFGTGKTFLLRAVADALADSEYLVPVLVTMRDLEKGRTLDELLAQHMARSREDLFSPSAFRYLLREGRIALLFDGFDELALRTSYERVPQHFATLREAAGGSAKVVVTSRHQYFATDQAVRNALGDEVHRMSGSRIIRLLPLRSAQRRELVARTFDDDPATEGFMDAMRQVPNLLDLATNPRMLAFMIDWYRHGLLTRSDLVQSAGQPMTAGKLYELLLTNWLSHEVRRQAVVGGLVPLSTGQRMDALRETAIRMWRSGQSKLSLTDLGEIPDQIHDLARLELRPGEAVQTVASATVLVRDESGDFSFIHQSVMEWFVADAARDALADGSVDTLLATTDMSGLMVDFWCDLSGSADVIAWARDIIARTHPPGPAAKANAALVLQRRHARSEAMNLTGHDLRGRDLSAQEFIRADLRGADLSGAVLPKNAWRANLADSRLVSARMIDSNLTGAILTSANLTAADLTGARLVGADLTNANLTGTRLRRAVLVGAKVHPTQLASAHTSGAALPETHLVPQFFGASTVTALAGLAGGLLVSGHEDGTVRVHDVSTSRTLRIITAHDGRVTALATTRNGWIASGGDRRVRLWDSTTGDKVAQFPAQLNDIVGIAVEPDGEWVACVDGARIHVWLSAGDSRWTLETSGTVYALAAHPDDGSLFSAGSSVRQWKGRNPVGTWQVPDGVGRITGLLVGSGPGHLWLYGTRGVVQVSDTATEWSKAGEFSSVVGSANSPWLALIGKDTITLHSRKTRQETTIDTRQTTPLCAIDPDGRWLATEYAGRLMPMWRTSDGQQFGTIDTGRSVVTSLTARPGDEFSLVLGKADGGGTWDLATGDLVPTTGVDATSVTIDQTVGRLALGRPDGTLIIDGSPVYSPSYHAVMDLAFEPTGQWLAAATTGAVVMVNTKSGRIVKYGTDRSGFRALAFDFAGRWLASVGTLGEIQLWDAQPRNLNPSGHRLTFPAGCKATAVTALPHRDWLVTGGRGQVQAWHPHTAECVATYEFPGSHVTAFAVSPDSRWFGAGDRLGNIRVWDVDTQEIRYTIRAHADWIAAMFVDPVHGRWFASAGYDGAVHLWDSATGTPRATVLAVNDGWAVLLPDGRYKVSGNPREVWWVSGLCRFDVSDLDDLAPYLPYMRRIPEGEPVDLLG</sequence>
<dbReference type="InterPro" id="IPR011047">
    <property type="entry name" value="Quinoprotein_ADH-like_sf"/>
</dbReference>
<dbReference type="Pfam" id="PF00400">
    <property type="entry name" value="WD40"/>
    <property type="match status" value="3"/>
</dbReference>
<dbReference type="SUPFAM" id="SSF141571">
    <property type="entry name" value="Pentapeptide repeat-like"/>
    <property type="match status" value="1"/>
</dbReference>
<dbReference type="PROSITE" id="PS50837">
    <property type="entry name" value="NACHT"/>
    <property type="match status" value="1"/>
</dbReference>
<dbReference type="Proteomes" id="UP000295680">
    <property type="component" value="Unassembled WGS sequence"/>
</dbReference>
<dbReference type="InterPro" id="IPR027417">
    <property type="entry name" value="P-loop_NTPase"/>
</dbReference>
<dbReference type="SMART" id="SM00320">
    <property type="entry name" value="WD40"/>
    <property type="match status" value="9"/>
</dbReference>
<dbReference type="Pfam" id="PF00805">
    <property type="entry name" value="Pentapeptide"/>
    <property type="match status" value="3"/>
</dbReference>
<keyword evidence="1 3" id="KW-0853">WD repeat</keyword>
<dbReference type="PROSITE" id="PS50082">
    <property type="entry name" value="WD_REPEATS_2"/>
    <property type="match status" value="3"/>
</dbReference>